<evidence type="ECO:0000256" key="1">
    <source>
        <dbReference type="ARBA" id="ARBA00007637"/>
    </source>
</evidence>
<comment type="similarity">
    <text evidence="1">Belongs to the NAD(P)-dependent epimerase/dehydratase family.</text>
</comment>
<dbReference type="OrthoDB" id="4559195at2"/>
<keyword evidence="3" id="KW-0520">NAD</keyword>
<dbReference type="PANTHER" id="PTHR43103">
    <property type="entry name" value="NUCLEOSIDE-DIPHOSPHATE-SUGAR EPIMERASE"/>
    <property type="match status" value="1"/>
</dbReference>
<dbReference type="GO" id="GO:0016491">
    <property type="term" value="F:oxidoreductase activity"/>
    <property type="evidence" value="ECO:0007669"/>
    <property type="project" value="UniProtKB-KW"/>
</dbReference>
<dbReference type="InterPro" id="IPR001509">
    <property type="entry name" value="Epimerase_deHydtase"/>
</dbReference>
<evidence type="ECO:0000256" key="2">
    <source>
        <dbReference type="ARBA" id="ARBA00023002"/>
    </source>
</evidence>
<keyword evidence="6" id="KW-1185">Reference proteome</keyword>
<dbReference type="Proteomes" id="UP000003448">
    <property type="component" value="Unassembled WGS sequence"/>
</dbReference>
<gene>
    <name evidence="5" type="ORF">MILUP08_43788</name>
</gene>
<accession>I0L4X9</accession>
<reference evidence="6" key="1">
    <citation type="journal article" date="2012" name="J. Bacteriol.">
        <title>Genome Sequence of Micromonospora lupini Lupac 08, Isolated from Root Nodules of Lupinus angustifolius.</title>
        <authorList>
            <person name="Alonso-Vega P."/>
            <person name="Normand P."/>
            <person name="Bacigalupe R."/>
            <person name="Pujic P."/>
            <person name="Lajus A."/>
            <person name="Vallenet D."/>
            <person name="Carro L."/>
            <person name="Coll P."/>
            <person name="Trujillo M.E."/>
        </authorList>
    </citation>
    <scope>NUCLEOTIDE SEQUENCE [LARGE SCALE GENOMIC DNA]</scope>
    <source>
        <strain evidence="6">Lupac 08</strain>
    </source>
</reference>
<dbReference type="CDD" id="cd08946">
    <property type="entry name" value="SDR_e"/>
    <property type="match status" value="1"/>
</dbReference>
<dbReference type="eggNOG" id="COG0451">
    <property type="taxonomic scope" value="Bacteria"/>
</dbReference>
<organism evidence="5 6">
    <name type="scientific">Micromonospora lupini str. Lupac 08</name>
    <dbReference type="NCBI Taxonomy" id="1150864"/>
    <lineage>
        <taxon>Bacteria</taxon>
        <taxon>Bacillati</taxon>
        <taxon>Actinomycetota</taxon>
        <taxon>Actinomycetes</taxon>
        <taxon>Micromonosporales</taxon>
        <taxon>Micromonosporaceae</taxon>
        <taxon>Micromonospora</taxon>
    </lineage>
</organism>
<feature type="domain" description="NAD-dependent epimerase/dehydratase" evidence="4">
    <location>
        <begin position="29"/>
        <end position="261"/>
    </location>
</feature>
<evidence type="ECO:0000256" key="3">
    <source>
        <dbReference type="ARBA" id="ARBA00023027"/>
    </source>
</evidence>
<dbReference type="EMBL" id="CAIE01000028">
    <property type="protein sequence ID" value="CCH18876.1"/>
    <property type="molecule type" value="Genomic_DNA"/>
</dbReference>
<keyword evidence="2" id="KW-0560">Oxidoreductase</keyword>
<dbReference type="PANTHER" id="PTHR43103:SF5">
    <property type="entry name" value="4-EPIMERASE, PUTATIVE (AFU_ORTHOLOGUE AFUA_7G00360)-RELATED"/>
    <property type="match status" value="1"/>
</dbReference>
<name>I0L4X9_9ACTN</name>
<dbReference type="InterPro" id="IPR036291">
    <property type="entry name" value="NAD(P)-bd_dom_sf"/>
</dbReference>
<keyword evidence="5" id="KW-0413">Isomerase</keyword>
<sequence length="335" mass="35159">MTDRSQGDANAMIVEPRHSAEDAGQRRRVAVLGGTGFLGRPICRALVDQGHTVIAVARTARDVGPGVAVRALDLAAADVDEITAVLRDLDPDVVINAAGGMWGLTDAQMLAVNVTLVERLIEAAGRLPGRVRVIQLGSVHEYGLVPVDTSMPEALPPAPVMPYGEFKLRCTTAVAEAHRQGLIEGVTLRVGNVIGAGQPGHSLLGVVAGRLRAAQRAGERARLELAPLGSRRDFVGLSDVVAAVLLAATRPAAAGHVINIGRGEATSARDMVHLLIDVSEVPTDLVEADPTGPAETSWQRLDVGLAAEVLGWSPSEDLHTEMKQLWEHAGAEVPA</sequence>
<dbReference type="STRING" id="1150864.MILUP08_43788"/>
<dbReference type="SUPFAM" id="SSF51735">
    <property type="entry name" value="NAD(P)-binding Rossmann-fold domains"/>
    <property type="match status" value="1"/>
</dbReference>
<dbReference type="GO" id="GO:0003978">
    <property type="term" value="F:UDP-glucose 4-epimerase activity"/>
    <property type="evidence" value="ECO:0007669"/>
    <property type="project" value="UniProtKB-EC"/>
</dbReference>
<proteinExistence type="inferred from homology"/>
<dbReference type="Gene3D" id="3.40.50.720">
    <property type="entry name" value="NAD(P)-binding Rossmann-like Domain"/>
    <property type="match status" value="1"/>
</dbReference>
<comment type="caution">
    <text evidence="5">The sequence shown here is derived from an EMBL/GenBank/DDBJ whole genome shotgun (WGS) entry which is preliminary data.</text>
</comment>
<dbReference type="AlphaFoldDB" id="I0L4X9"/>
<evidence type="ECO:0000313" key="5">
    <source>
        <dbReference type="EMBL" id="CCH18876.1"/>
    </source>
</evidence>
<dbReference type="Pfam" id="PF01370">
    <property type="entry name" value="Epimerase"/>
    <property type="match status" value="1"/>
</dbReference>
<dbReference type="EC" id="5.1.3.2" evidence="5"/>
<protein>
    <submittedName>
        <fullName evidence="5">Putative UDP-glucose 4-epimerase</fullName>
        <ecNumber evidence="5">5.1.3.2</ecNumber>
    </submittedName>
</protein>
<evidence type="ECO:0000259" key="4">
    <source>
        <dbReference type="Pfam" id="PF01370"/>
    </source>
</evidence>
<evidence type="ECO:0000313" key="6">
    <source>
        <dbReference type="Proteomes" id="UP000003448"/>
    </source>
</evidence>